<evidence type="ECO:0000256" key="3">
    <source>
        <dbReference type="SAM" id="MobiDB-lite"/>
    </source>
</evidence>
<dbReference type="SUPFAM" id="SSF49265">
    <property type="entry name" value="Fibronectin type III"/>
    <property type="match status" value="1"/>
</dbReference>
<feature type="region of interest" description="Disordered" evidence="3">
    <location>
        <begin position="1134"/>
        <end position="1153"/>
    </location>
</feature>
<feature type="compositionally biased region" description="Basic and acidic residues" evidence="3">
    <location>
        <begin position="702"/>
        <end position="711"/>
    </location>
</feature>
<feature type="compositionally biased region" description="Basic and acidic residues" evidence="3">
    <location>
        <begin position="593"/>
        <end position="605"/>
    </location>
</feature>
<dbReference type="Gene3D" id="2.60.40.10">
    <property type="entry name" value="Immunoglobulins"/>
    <property type="match status" value="1"/>
</dbReference>
<dbReference type="InterPro" id="IPR000719">
    <property type="entry name" value="Prot_kinase_dom"/>
</dbReference>
<feature type="compositionally biased region" description="Basic and acidic residues" evidence="3">
    <location>
        <begin position="405"/>
        <end position="426"/>
    </location>
</feature>
<comment type="caution">
    <text evidence="8">The sequence shown here is derived from an EMBL/GenBank/DDBJ whole genome shotgun (WGS) entry which is preliminary data.</text>
</comment>
<protein>
    <recommendedName>
        <fullName evidence="10">SPEG</fullName>
    </recommendedName>
</protein>
<feature type="compositionally biased region" description="Basic and acidic residues" evidence="3">
    <location>
        <begin position="667"/>
        <end position="679"/>
    </location>
</feature>
<keyword evidence="1" id="KW-1015">Disulfide bond</keyword>
<name>A0ABV0NT35_9TELE</name>
<dbReference type="Pfam" id="PF00069">
    <property type="entry name" value="Pkinase"/>
    <property type="match status" value="1"/>
</dbReference>
<dbReference type="PROSITE" id="PS50011">
    <property type="entry name" value="PROTEIN_KINASE_DOM"/>
    <property type="match status" value="1"/>
</dbReference>
<dbReference type="CDD" id="cd00063">
    <property type="entry name" value="FN3"/>
    <property type="match status" value="1"/>
</dbReference>
<feature type="compositionally biased region" description="Basic and acidic residues" evidence="3">
    <location>
        <begin position="624"/>
        <end position="633"/>
    </location>
</feature>
<feature type="region of interest" description="Disordered" evidence="3">
    <location>
        <begin position="171"/>
        <end position="191"/>
    </location>
</feature>
<feature type="domain" description="Fibronectin type-III" evidence="7">
    <location>
        <begin position="882"/>
        <end position="974"/>
    </location>
</feature>
<feature type="region of interest" description="Disordered" evidence="3">
    <location>
        <begin position="593"/>
        <end position="724"/>
    </location>
</feature>
<organism evidence="8 9">
    <name type="scientific">Goodea atripinnis</name>
    <dbReference type="NCBI Taxonomy" id="208336"/>
    <lineage>
        <taxon>Eukaryota</taxon>
        <taxon>Metazoa</taxon>
        <taxon>Chordata</taxon>
        <taxon>Craniata</taxon>
        <taxon>Vertebrata</taxon>
        <taxon>Euteleostomi</taxon>
        <taxon>Actinopterygii</taxon>
        <taxon>Neopterygii</taxon>
        <taxon>Teleostei</taxon>
        <taxon>Neoteleostei</taxon>
        <taxon>Acanthomorphata</taxon>
        <taxon>Ovalentaria</taxon>
        <taxon>Atherinomorphae</taxon>
        <taxon>Cyprinodontiformes</taxon>
        <taxon>Goodeidae</taxon>
        <taxon>Goodea</taxon>
    </lineage>
</organism>
<feature type="compositionally biased region" description="Basic and acidic residues" evidence="3">
    <location>
        <begin position="752"/>
        <end position="763"/>
    </location>
</feature>
<proteinExistence type="predicted"/>
<evidence type="ECO:0000259" key="7">
    <source>
        <dbReference type="PROSITE" id="PS50853"/>
    </source>
</evidence>
<evidence type="ECO:0000313" key="9">
    <source>
        <dbReference type="Proteomes" id="UP001476798"/>
    </source>
</evidence>
<dbReference type="PANTHER" id="PTHR47633:SF3">
    <property type="entry name" value="STRIATED MUSCLE PREFERENTIALLY EXPRESSED PROTEIN KINASE"/>
    <property type="match status" value="1"/>
</dbReference>
<dbReference type="InterPro" id="IPR036179">
    <property type="entry name" value="Ig-like_dom_sf"/>
</dbReference>
<keyword evidence="2" id="KW-0393">Immunoglobulin domain</keyword>
<feature type="compositionally biased region" description="Polar residues" evidence="3">
    <location>
        <begin position="372"/>
        <end position="382"/>
    </location>
</feature>
<reference evidence="8 9" key="1">
    <citation type="submission" date="2021-06" db="EMBL/GenBank/DDBJ databases">
        <authorList>
            <person name="Palmer J.M."/>
        </authorList>
    </citation>
    <scope>NUCLEOTIDE SEQUENCE [LARGE SCALE GENOMIC DNA]</scope>
    <source>
        <strain evidence="8 9">GA_2019</strain>
        <tissue evidence="8">Muscle</tissue>
    </source>
</reference>
<evidence type="ECO:0000259" key="4">
    <source>
        <dbReference type="PROSITE" id="PS50011"/>
    </source>
</evidence>
<feature type="compositionally biased region" description="Basic and acidic residues" evidence="3">
    <location>
        <begin position="812"/>
        <end position="829"/>
    </location>
</feature>
<feature type="region of interest" description="Disordered" evidence="3">
    <location>
        <begin position="372"/>
        <end position="517"/>
    </location>
</feature>
<feature type="domain" description="Protein kinase" evidence="4">
    <location>
        <begin position="1165"/>
        <end position="1331"/>
    </location>
</feature>
<feature type="compositionally biased region" description="Basic and acidic residues" evidence="3">
    <location>
        <begin position="437"/>
        <end position="452"/>
    </location>
</feature>
<dbReference type="InterPro" id="IPR000595">
    <property type="entry name" value="cNMP-bd_dom"/>
</dbReference>
<dbReference type="InterPro" id="IPR007110">
    <property type="entry name" value="Ig-like_dom"/>
</dbReference>
<dbReference type="Proteomes" id="UP001476798">
    <property type="component" value="Unassembled WGS sequence"/>
</dbReference>
<dbReference type="PROSITE" id="PS50835">
    <property type="entry name" value="IG_LIKE"/>
    <property type="match status" value="1"/>
</dbReference>
<dbReference type="InterPro" id="IPR013783">
    <property type="entry name" value="Ig-like_fold"/>
</dbReference>
<keyword evidence="9" id="KW-1185">Reference proteome</keyword>
<feature type="domain" description="Cyclic nucleotide-binding" evidence="5">
    <location>
        <begin position="547"/>
        <end position="636"/>
    </location>
</feature>
<feature type="compositionally biased region" description="Polar residues" evidence="3">
    <location>
        <begin position="299"/>
        <end position="311"/>
    </location>
</feature>
<evidence type="ECO:0000256" key="2">
    <source>
        <dbReference type="ARBA" id="ARBA00023319"/>
    </source>
</evidence>
<sequence length="1331" mass="145848">MTIPLIALQSPTNKSISTAMLKQVIARRRWQIVCVWYFQRSLISYKSKMVMRSIPELLNDSSSHVSIAVACHLKEGSPPPSSSSDSDADVDELPFIPMPLSMVFSGSRVSLNEIPGDEDVRWPNADVMSTRKNVNMDIDISTAEGNKSIKDEEDTQNGERIGNVKQEDLMKGPSVESNESQTRFRRATMRRGSSADSALLLHIDPEEGNANEGSEAVQKSLKKAVSMELPNRSPSPGATKLSQEDYALKLELMRQRLLRGGSVDKKLSGLRGPLFETLGIDEERQTGSVEGSLRRSRAGPSTLTRAPSSESSGEDTPKTKVFRKSVSFSQGDSEPMPLHRRFGAPLEIPSASCASTEEKKLQEAISMSALSEQATVESASTSPREKASFLLPPAEKMDQLQNNRNVKEHSDVEEETEKRTKAESETKSASVITPKIVIEEKQKEESITEKARVPSQTSAKAQSKSLTAADKPNESKSSNTVLLPEQPAVLATVATGDQPPGSPSSSSNPDLTIIPRQPVLRTDIKDIDSEEVFEAKFKKRESSLTRGLRKLTRNKSEEISPVLSRKTAEGGEDIYRPGPRGAPLEIVSKGLQEKSKSVQDLREVDQETGIGRIGRFSLRGKRSTSTEKKEEKQANIQETAVNKRVSWAIGRSKSLDTKDLNTAGARRQSEEREPRRTEESSVSAMRRKFESKVAGISAKLRSQSEERKTKEAGGSQKDLVQKDFNKVSESPVLAMRHKFENEVAGISSKIRSQSEERKVDGEGRSTPLFARHRYSHSEGRGLKGMCIPENQLAKQTGAASSKESIESTSSIHSDKASESDRRSRWDRWGLTRGRREKTPSQSDLPSTAPKEEGLTKSQQFFRSASDFAPVFHIKLKDHVLLEGEAVTLSCLPAASPHPEITWMKGNFYSRSDRFLLSGKETRSWVTVATGIADCYYNVTDLPPGGTIKFRVSCVNKAGQGPHSNCSSPVSLDPREEGASPAVAVVKTVPAPPEPVLTSSQLKPAPDVRITSTSSTFSAPPSSLASNPPISPPVLPASTTPQEKQSSALPPSTTVKASPSFVLMKPQSPINVVTPMTQAPVTSSPPVVTPPSTPTKPLVASVPTYVPAIAATARVAPTPVSFSPQVLQTYGLSPIAEGASTPTRGTPSGRTTPFTALRQGVPQKPYTFLDEKARGRFGVIRECRENATGKIYMAKIIPYSQESKQGVLKEYEILKSLHNEKIMALHEAYVTPRYLVLVAEYCTGKELLYTLTDRARPTTRDCFTHAWLQDSYLMKLRRQTLTFTSSRLKEFLVEQQSRRTESATKHKVLLRTYQGSPQSPPSGTAPHVPSPQ</sequence>
<dbReference type="SUPFAM" id="SSF56112">
    <property type="entry name" value="Protein kinase-like (PK-like)"/>
    <property type="match status" value="1"/>
</dbReference>
<dbReference type="EMBL" id="JAHRIO010050463">
    <property type="protein sequence ID" value="MEQ2174542.1"/>
    <property type="molecule type" value="Genomic_DNA"/>
</dbReference>
<feature type="compositionally biased region" description="Low complexity" evidence="3">
    <location>
        <begin position="1139"/>
        <end position="1152"/>
    </location>
</feature>
<evidence type="ECO:0000259" key="6">
    <source>
        <dbReference type="PROSITE" id="PS50835"/>
    </source>
</evidence>
<dbReference type="SUPFAM" id="SSF48726">
    <property type="entry name" value="Immunoglobulin"/>
    <property type="match status" value="1"/>
</dbReference>
<feature type="compositionally biased region" description="Low complexity" evidence="3">
    <location>
        <begin position="800"/>
        <end position="811"/>
    </location>
</feature>
<dbReference type="PROSITE" id="PS50042">
    <property type="entry name" value="CNMP_BINDING_3"/>
    <property type="match status" value="1"/>
</dbReference>
<feature type="region of interest" description="Disordered" evidence="3">
    <location>
        <begin position="959"/>
        <end position="978"/>
    </location>
</feature>
<dbReference type="InterPro" id="IPR011009">
    <property type="entry name" value="Kinase-like_dom_sf"/>
</dbReference>
<dbReference type="PROSITE" id="PS50853">
    <property type="entry name" value="FN3"/>
    <property type="match status" value="1"/>
</dbReference>
<evidence type="ECO:0000259" key="5">
    <source>
        <dbReference type="PROSITE" id="PS50042"/>
    </source>
</evidence>
<feature type="compositionally biased region" description="Basic and acidic residues" evidence="3">
    <location>
        <begin position="566"/>
        <end position="575"/>
    </location>
</feature>
<evidence type="ECO:0000313" key="8">
    <source>
        <dbReference type="EMBL" id="MEQ2174542.1"/>
    </source>
</evidence>
<dbReference type="Gene3D" id="3.30.200.20">
    <property type="entry name" value="Phosphorylase Kinase, domain 1"/>
    <property type="match status" value="1"/>
</dbReference>
<evidence type="ECO:0008006" key="10">
    <source>
        <dbReference type="Google" id="ProtNLM"/>
    </source>
</evidence>
<feature type="region of interest" description="Disordered" evidence="3">
    <location>
        <begin position="745"/>
        <end position="768"/>
    </location>
</feature>
<dbReference type="SMART" id="SM00220">
    <property type="entry name" value="S_TKc"/>
    <property type="match status" value="1"/>
</dbReference>
<feature type="region of interest" description="Disordered" evidence="3">
    <location>
        <begin position="1301"/>
        <end position="1331"/>
    </location>
</feature>
<feature type="region of interest" description="Disordered" evidence="3">
    <location>
        <begin position="559"/>
        <end position="581"/>
    </location>
</feature>
<dbReference type="InterPro" id="IPR036116">
    <property type="entry name" value="FN3_sf"/>
</dbReference>
<feature type="region of interest" description="Disordered" evidence="3">
    <location>
        <begin position="281"/>
        <end position="321"/>
    </location>
</feature>
<feature type="domain" description="Ig-like" evidence="6">
    <location>
        <begin position="869"/>
        <end position="934"/>
    </location>
</feature>
<feature type="compositionally biased region" description="Polar residues" evidence="3">
    <location>
        <begin position="454"/>
        <end position="466"/>
    </location>
</feature>
<dbReference type="InterPro" id="IPR003961">
    <property type="entry name" value="FN3_dom"/>
</dbReference>
<gene>
    <name evidence="8" type="ORF">GOODEAATRI_008950</name>
</gene>
<feature type="compositionally biased region" description="Low complexity" evidence="3">
    <location>
        <begin position="1010"/>
        <end position="1027"/>
    </location>
</feature>
<accession>A0ABV0NT35</accession>
<evidence type="ECO:0000256" key="1">
    <source>
        <dbReference type="ARBA" id="ARBA00023157"/>
    </source>
</evidence>
<feature type="region of interest" description="Disordered" evidence="3">
    <location>
        <begin position="991"/>
        <end position="1054"/>
    </location>
</feature>
<dbReference type="PANTHER" id="PTHR47633">
    <property type="entry name" value="IMMUNOGLOBULIN"/>
    <property type="match status" value="1"/>
</dbReference>
<feature type="compositionally biased region" description="Polar residues" evidence="3">
    <location>
        <begin position="1036"/>
        <end position="1054"/>
    </location>
</feature>
<feature type="region of interest" description="Disordered" evidence="3">
    <location>
        <begin position="793"/>
        <end position="854"/>
    </location>
</feature>